<feature type="region of interest" description="Disordered" evidence="12">
    <location>
        <begin position="558"/>
        <end position="647"/>
    </location>
</feature>
<feature type="domain" description="Transcription factor DP C-terminal" evidence="13">
    <location>
        <begin position="237"/>
        <end position="395"/>
    </location>
</feature>
<dbReference type="CDD" id="cd14458">
    <property type="entry name" value="DP_DD"/>
    <property type="match status" value="1"/>
</dbReference>
<dbReference type="Proteomes" id="UP000236333">
    <property type="component" value="Unassembled WGS sequence"/>
</dbReference>
<feature type="domain" description="E2F/DP family winged-helix DNA-binding" evidence="14">
    <location>
        <begin position="150"/>
        <end position="230"/>
    </location>
</feature>
<feature type="region of interest" description="Disordered" evidence="12">
    <location>
        <begin position="122"/>
        <end position="155"/>
    </location>
</feature>
<feature type="region of interest" description="Disordered" evidence="12">
    <location>
        <begin position="436"/>
        <end position="486"/>
    </location>
</feature>
<keyword evidence="5 11" id="KW-0805">Transcription regulation</keyword>
<dbReference type="FunFam" id="1.10.10.10:FF:000187">
    <property type="entry name" value="Transcription factor-like protein DPB"/>
    <property type="match status" value="1"/>
</dbReference>
<evidence type="ECO:0000256" key="3">
    <source>
        <dbReference type="ARBA" id="ARBA00010940"/>
    </source>
</evidence>
<evidence type="ECO:0000259" key="14">
    <source>
        <dbReference type="SMART" id="SM01372"/>
    </source>
</evidence>
<dbReference type="SUPFAM" id="SSF46785">
    <property type="entry name" value="Winged helix' DNA-binding domain"/>
    <property type="match status" value="1"/>
</dbReference>
<comment type="subcellular location">
    <subcellularLocation>
        <location evidence="2">Cytoplasm</location>
    </subcellularLocation>
    <subcellularLocation>
        <location evidence="1 11">Nucleus</location>
    </subcellularLocation>
</comment>
<evidence type="ECO:0000313" key="16">
    <source>
        <dbReference type="Proteomes" id="UP000236333"/>
    </source>
</evidence>
<dbReference type="GO" id="GO:0070176">
    <property type="term" value="C:DRM complex"/>
    <property type="evidence" value="ECO:0007669"/>
    <property type="project" value="UniProtKB-ARBA"/>
</dbReference>
<evidence type="ECO:0000256" key="8">
    <source>
        <dbReference type="ARBA" id="ARBA00023163"/>
    </source>
</evidence>
<keyword evidence="6" id="KW-0175">Coiled coil</keyword>
<evidence type="ECO:0000256" key="12">
    <source>
        <dbReference type="SAM" id="MobiDB-lite"/>
    </source>
</evidence>
<keyword evidence="4" id="KW-0963">Cytoplasm</keyword>
<keyword evidence="9 11" id="KW-0539">Nucleus</keyword>
<dbReference type="GO" id="GO:0000977">
    <property type="term" value="F:RNA polymerase II transcription regulatory region sequence-specific DNA binding"/>
    <property type="evidence" value="ECO:0007669"/>
    <property type="project" value="TreeGrafter"/>
</dbReference>
<accession>A0A2J8A986</accession>
<feature type="region of interest" description="Disordered" evidence="12">
    <location>
        <begin position="335"/>
        <end position="379"/>
    </location>
</feature>
<feature type="region of interest" description="Disordered" evidence="12">
    <location>
        <begin position="60"/>
        <end position="84"/>
    </location>
</feature>
<evidence type="ECO:0000259" key="13">
    <source>
        <dbReference type="SMART" id="SM01138"/>
    </source>
</evidence>
<dbReference type="InterPro" id="IPR036388">
    <property type="entry name" value="WH-like_DNA-bd_sf"/>
</dbReference>
<dbReference type="Gene3D" id="1.20.140.80">
    <property type="entry name" value="Transcription factor DP"/>
    <property type="match status" value="1"/>
</dbReference>
<comment type="caution">
    <text evidence="15">The sequence shown here is derived from an EMBL/GenBank/DDBJ whole genome shotgun (WGS) entry which is preliminary data.</text>
</comment>
<feature type="region of interest" description="Disordered" evidence="12">
    <location>
        <begin position="1"/>
        <end position="24"/>
    </location>
</feature>
<evidence type="ECO:0000256" key="6">
    <source>
        <dbReference type="ARBA" id="ARBA00023054"/>
    </source>
</evidence>
<name>A0A2J8A986_9CHLO</name>
<dbReference type="SUPFAM" id="SSF144074">
    <property type="entry name" value="E2F-DP heterodimerization region"/>
    <property type="match status" value="1"/>
</dbReference>
<dbReference type="Pfam" id="PF02319">
    <property type="entry name" value="WHD_E2F_TDP"/>
    <property type="match status" value="1"/>
</dbReference>
<evidence type="ECO:0000256" key="2">
    <source>
        <dbReference type="ARBA" id="ARBA00004496"/>
    </source>
</evidence>
<evidence type="ECO:0000256" key="9">
    <source>
        <dbReference type="ARBA" id="ARBA00023242"/>
    </source>
</evidence>
<feature type="region of interest" description="Disordered" evidence="12">
    <location>
        <begin position="511"/>
        <end position="543"/>
    </location>
</feature>
<keyword evidence="10" id="KW-0131">Cell cycle</keyword>
<reference evidence="15 16" key="1">
    <citation type="journal article" date="2017" name="Mol. Biol. Evol.">
        <title>The 4-celled Tetrabaena socialis nuclear genome reveals the essential components for genetic control of cell number at the origin of multicellularity in the volvocine lineage.</title>
        <authorList>
            <person name="Featherston J."/>
            <person name="Arakaki Y."/>
            <person name="Hanschen E.R."/>
            <person name="Ferris P.J."/>
            <person name="Michod R.E."/>
            <person name="Olson B.J.S.C."/>
            <person name="Nozaki H."/>
            <person name="Durand P.M."/>
        </authorList>
    </citation>
    <scope>NUCLEOTIDE SEQUENCE [LARGE SCALE GENOMIC DNA]</scope>
    <source>
        <strain evidence="15 16">NIES-571</strain>
    </source>
</reference>
<keyword evidence="16" id="KW-1185">Reference proteome</keyword>
<comment type="similarity">
    <text evidence="3 11">Belongs to the E2F/DP family.</text>
</comment>
<dbReference type="GO" id="GO:0005737">
    <property type="term" value="C:cytoplasm"/>
    <property type="evidence" value="ECO:0007669"/>
    <property type="project" value="UniProtKB-SubCell"/>
</dbReference>
<sequence length="647" mass="69837">MEEQLPKKDGPEAPAAAPLGDPQAGLAQSFAHELQELGLLEFAEEVNFARLTDTPGVVFPQSARAGAGPVGHNNPPPQPTQPYDLQQCHLANQATEVATARALQVLHLAKVSLHQLVTSYNPRGAASAGTDGSSKRRKTSRGAEQSGSRSGSKGLRHFSMKVCEKVEAKGRTTYNEVADELVAEMSKVEAANKNGQYDEKNIRRRVYDAINVLMAMDIIQKEKKEILWKGFPRLSHNTLDRIKAERLAKIKEVEQKQLYLQDMIEQQKALRKLLDRTASGGLNPSGTKLFLPFILVQAKPDATVEVKISEDMMDVQFDFNQSPFQIHDDSHVLKKMAEHQARQQQQQQPFGNPLAGGLGMPWQNMQGEEGGRKPGRKETGTAGNIVAAAAAAAAALTPLADPALAQLAAAAAQAQGQGSAYAAFYQQQMLQQQQAQQQTQQQQPEQAQPGHDAQQAPTQGQGQQQNQTQQAQVQQGQAAPQQQSQQLAPLNSLQALQAQLQQQQLQAQLQQQQHARLPMPGALSLPPMASLGPPSHQASQASQAFGLSHALPPHLQQASQLGEPHAGQAQQQQRQEQPQQPQRQRQQPMGLPQLPPLHTPQLSGLLPLPPLPMPQGVGQQLSLSQPVGLQGGGSVPAAPAAAFPLVA</sequence>
<keyword evidence="7 11" id="KW-0238">DNA-binding</keyword>
<dbReference type="AlphaFoldDB" id="A0A2J8A986"/>
<evidence type="ECO:0000256" key="7">
    <source>
        <dbReference type="ARBA" id="ARBA00023125"/>
    </source>
</evidence>
<dbReference type="InterPro" id="IPR015648">
    <property type="entry name" value="Transcrpt_fac_DP"/>
</dbReference>
<feature type="compositionally biased region" description="Low complexity" evidence="12">
    <location>
        <begin position="568"/>
        <end position="592"/>
    </location>
</feature>
<dbReference type="InterPro" id="IPR003316">
    <property type="entry name" value="E2F_WHTH_DNA-bd_dom"/>
</dbReference>
<feature type="compositionally biased region" description="Basic and acidic residues" evidence="12">
    <location>
        <begin position="1"/>
        <end position="11"/>
    </location>
</feature>
<dbReference type="InterPro" id="IPR037241">
    <property type="entry name" value="E2F-DP_heterodim"/>
</dbReference>
<evidence type="ECO:0000256" key="11">
    <source>
        <dbReference type="RuleBase" id="RU003796"/>
    </source>
</evidence>
<proteinExistence type="inferred from homology"/>
<dbReference type="OrthoDB" id="552115at2759"/>
<organism evidence="15 16">
    <name type="scientific">Tetrabaena socialis</name>
    <dbReference type="NCBI Taxonomy" id="47790"/>
    <lineage>
        <taxon>Eukaryota</taxon>
        <taxon>Viridiplantae</taxon>
        <taxon>Chlorophyta</taxon>
        <taxon>core chlorophytes</taxon>
        <taxon>Chlorophyceae</taxon>
        <taxon>CS clade</taxon>
        <taxon>Chlamydomonadales</taxon>
        <taxon>Tetrabaenaceae</taxon>
        <taxon>Tetrabaena</taxon>
    </lineage>
</organism>
<feature type="compositionally biased region" description="Basic and acidic residues" evidence="12">
    <location>
        <begin position="369"/>
        <end position="379"/>
    </location>
</feature>
<dbReference type="SMART" id="SM01138">
    <property type="entry name" value="DP"/>
    <property type="match status" value="1"/>
</dbReference>
<dbReference type="InterPro" id="IPR038168">
    <property type="entry name" value="TF_DP_C_sf"/>
</dbReference>
<evidence type="ECO:0000256" key="4">
    <source>
        <dbReference type="ARBA" id="ARBA00022490"/>
    </source>
</evidence>
<dbReference type="PANTHER" id="PTHR12548">
    <property type="entry name" value="TRANSCRIPTION FACTOR DP"/>
    <property type="match status" value="1"/>
</dbReference>
<dbReference type="Pfam" id="PF08781">
    <property type="entry name" value="DP"/>
    <property type="match status" value="1"/>
</dbReference>
<dbReference type="Gene3D" id="1.10.10.10">
    <property type="entry name" value="Winged helix-like DNA-binding domain superfamily/Winged helix DNA-binding domain"/>
    <property type="match status" value="1"/>
</dbReference>
<dbReference type="GO" id="GO:0000981">
    <property type="term" value="F:DNA-binding transcription factor activity, RNA polymerase II-specific"/>
    <property type="evidence" value="ECO:0007669"/>
    <property type="project" value="TreeGrafter"/>
</dbReference>
<keyword evidence="8 11" id="KW-0804">Transcription</keyword>
<dbReference type="InterPro" id="IPR014889">
    <property type="entry name" value="Transc_factor_DP_C"/>
</dbReference>
<dbReference type="EMBL" id="PGGS01000105">
    <property type="protein sequence ID" value="PNH09070.1"/>
    <property type="molecule type" value="Genomic_DNA"/>
</dbReference>
<evidence type="ECO:0000256" key="10">
    <source>
        <dbReference type="ARBA" id="ARBA00023306"/>
    </source>
</evidence>
<feature type="compositionally biased region" description="Low complexity" evidence="12">
    <location>
        <begin position="636"/>
        <end position="647"/>
    </location>
</feature>
<evidence type="ECO:0000256" key="5">
    <source>
        <dbReference type="ARBA" id="ARBA00023015"/>
    </source>
</evidence>
<gene>
    <name evidence="15" type="primary">DPB</name>
    <name evidence="15" type="ORF">TSOC_004326</name>
</gene>
<dbReference type="InterPro" id="IPR036390">
    <property type="entry name" value="WH_DNA-bd_sf"/>
</dbReference>
<dbReference type="GO" id="GO:0051726">
    <property type="term" value="P:regulation of cell cycle"/>
    <property type="evidence" value="ECO:0007669"/>
    <property type="project" value="InterPro"/>
</dbReference>
<dbReference type="SMART" id="SM01372">
    <property type="entry name" value="E2F_TDP"/>
    <property type="match status" value="1"/>
</dbReference>
<dbReference type="PANTHER" id="PTHR12548:SF9">
    <property type="entry name" value="TRANSCRIPTION FACTOR DP"/>
    <property type="match status" value="1"/>
</dbReference>
<feature type="compositionally biased region" description="Polar residues" evidence="12">
    <location>
        <begin position="142"/>
        <end position="151"/>
    </location>
</feature>
<evidence type="ECO:0000256" key="1">
    <source>
        <dbReference type="ARBA" id="ARBA00004123"/>
    </source>
</evidence>
<evidence type="ECO:0000313" key="15">
    <source>
        <dbReference type="EMBL" id="PNH09070.1"/>
    </source>
</evidence>
<protein>
    <submittedName>
        <fullName evidence="15">Transcription factor-like protein DPB</fullName>
    </submittedName>
</protein>